<dbReference type="GO" id="GO:0005092">
    <property type="term" value="F:GDP-dissociation inhibitor activity"/>
    <property type="evidence" value="ECO:0007669"/>
    <property type="project" value="InterPro"/>
</dbReference>
<dbReference type="AlphaFoldDB" id="A0A1C7N4E2"/>
<comment type="caution">
    <text evidence="2">The sequence shown here is derived from an EMBL/GenBank/DDBJ whole genome shotgun (WGS) entry which is preliminary data.</text>
</comment>
<keyword evidence="2" id="KW-0808">Transferase</keyword>
<dbReference type="InterPro" id="IPR018203">
    <property type="entry name" value="GDP_dissociation_inhibitor"/>
</dbReference>
<dbReference type="PANTHER" id="PTHR11787:SF4">
    <property type="entry name" value="CHM, RAB ESCORT PROTEIN 1"/>
    <property type="match status" value="1"/>
</dbReference>
<dbReference type="InterPro" id="IPR036188">
    <property type="entry name" value="FAD/NAD-bd_sf"/>
</dbReference>
<dbReference type="STRING" id="101091.A0A1C7N4E2"/>
<dbReference type="PRINTS" id="PR00891">
    <property type="entry name" value="RABGDIREP"/>
</dbReference>
<dbReference type="PANTHER" id="PTHR11787">
    <property type="entry name" value="RAB GDP-DISSOCIATION INHIBITOR"/>
    <property type="match status" value="1"/>
</dbReference>
<dbReference type="Gene3D" id="3.30.519.10">
    <property type="entry name" value="Guanine Nucleotide Dissociation Inhibitor, domain 2"/>
    <property type="match status" value="1"/>
</dbReference>
<dbReference type="InParanoid" id="A0A1C7N4E2"/>
<organism evidence="2 3">
    <name type="scientific">Choanephora cucurbitarum</name>
    <dbReference type="NCBI Taxonomy" id="101091"/>
    <lineage>
        <taxon>Eukaryota</taxon>
        <taxon>Fungi</taxon>
        <taxon>Fungi incertae sedis</taxon>
        <taxon>Mucoromycota</taxon>
        <taxon>Mucoromycotina</taxon>
        <taxon>Mucoromycetes</taxon>
        <taxon>Mucorales</taxon>
        <taxon>Mucorineae</taxon>
        <taxon>Choanephoraceae</taxon>
        <taxon>Choanephoroideae</taxon>
        <taxon>Choanephora</taxon>
    </lineage>
</organism>
<dbReference type="Proteomes" id="UP000093000">
    <property type="component" value="Unassembled WGS sequence"/>
</dbReference>
<dbReference type="Gene3D" id="1.10.405.10">
    <property type="entry name" value="Guanine Nucleotide Dissociation Inhibitor, domain 1"/>
    <property type="match status" value="1"/>
</dbReference>
<dbReference type="GO" id="GO:0005968">
    <property type="term" value="C:Rab-protein geranylgeranyltransferase complex"/>
    <property type="evidence" value="ECO:0007669"/>
    <property type="project" value="TreeGrafter"/>
</dbReference>
<dbReference type="GO" id="GO:0005829">
    <property type="term" value="C:cytosol"/>
    <property type="evidence" value="ECO:0007669"/>
    <property type="project" value="TreeGrafter"/>
</dbReference>
<dbReference type="SUPFAM" id="SSF51905">
    <property type="entry name" value="FAD/NAD(P)-binding domain"/>
    <property type="match status" value="1"/>
</dbReference>
<proteinExistence type="inferred from homology"/>
<gene>
    <name evidence="2" type="primary">Rep</name>
    <name evidence="2" type="ORF">A0J61_07942</name>
</gene>
<dbReference type="Gene3D" id="3.50.50.60">
    <property type="entry name" value="FAD/NAD(P)-binding domain"/>
    <property type="match status" value="1"/>
</dbReference>
<evidence type="ECO:0000313" key="2">
    <source>
        <dbReference type="EMBL" id="OBZ84005.1"/>
    </source>
</evidence>
<accession>A0A1C7N4E2</accession>
<evidence type="ECO:0000256" key="1">
    <source>
        <dbReference type="ARBA" id="ARBA00005593"/>
    </source>
</evidence>
<dbReference type="EMBL" id="LUGH01000570">
    <property type="protein sequence ID" value="OBZ84005.1"/>
    <property type="molecule type" value="Genomic_DNA"/>
</dbReference>
<dbReference type="Pfam" id="PF00996">
    <property type="entry name" value="GDI"/>
    <property type="match status" value="2"/>
</dbReference>
<dbReference type="GO" id="GO:0007264">
    <property type="term" value="P:small GTPase-mediated signal transduction"/>
    <property type="evidence" value="ECO:0007669"/>
    <property type="project" value="InterPro"/>
</dbReference>
<dbReference type="GO" id="GO:0016740">
    <property type="term" value="F:transferase activity"/>
    <property type="evidence" value="ECO:0007669"/>
    <property type="project" value="UniProtKB-KW"/>
</dbReference>
<dbReference type="GO" id="GO:0016192">
    <property type="term" value="P:vesicle-mediated transport"/>
    <property type="evidence" value="ECO:0007669"/>
    <property type="project" value="TreeGrafter"/>
</dbReference>
<comment type="similarity">
    <text evidence="1">Belongs to the Rab GDI family.</text>
</comment>
<dbReference type="GO" id="GO:0005634">
    <property type="term" value="C:nucleus"/>
    <property type="evidence" value="ECO:0007669"/>
    <property type="project" value="TreeGrafter"/>
</dbReference>
<reference evidence="2 3" key="1">
    <citation type="submission" date="2016-03" db="EMBL/GenBank/DDBJ databases">
        <title>Choanephora cucurbitarum.</title>
        <authorList>
            <person name="Min B."/>
            <person name="Park H."/>
            <person name="Park J.-H."/>
            <person name="Shin H.-D."/>
            <person name="Choi I.-G."/>
        </authorList>
    </citation>
    <scope>NUCLEOTIDE SEQUENCE [LARGE SCALE GENOMIC DNA]</scope>
    <source>
        <strain evidence="2 3">KUS-F28377</strain>
    </source>
</reference>
<dbReference type="OrthoDB" id="9446342at2759"/>
<sequence length="521" mass="58603">MEEDLEQTHFDYIILGTGLIESILAGSLARIGKKVLHLDSHQNYGGNWAVFGMRELIQWYLDQKKVVSPSRDTSDRHIDYETNYLANFSQVELNLFPSTSPTDPSRLLSSDQSLLDAYQPDESTRAFLTHLLSSSRSYNLDTTPKLVRSNEELVSILVQSGVGRYLEFKNVEDVYMFDRVQQQLEKVPSSKEDVFTNKSVTLVEKRKLMKCLTFALESTLEDPLLEGTDNMSYGQFLEDRFKITGKLQEAMIYAISLVNHTGKSLLEKIGKNLKRKAMSVSVKAGLEKTRLFVQSMGRFGKGAYLCPLYGGASEIAQAFCRVCAVYGGIYILKQPLEQFLVKEDTCIGVRTADGKELKCERLITGMDYLPSSWSKETESRTVSRAMILSQQLDTSISYSVIPPNTCGNSDPIYGIHQNEKSMACPKGQSVTYLWTVSGERSVLKSAIDLLFKDQDKLLTVSYQHHVRQTEKAELPKNVIVCSGPDASLDFESAIAEAKALFYQCEESHVEFMPEAEENDDI</sequence>
<protein>
    <submittedName>
        <fullName evidence="2">Rab proteins geranylgeranyltransferase component A</fullName>
    </submittedName>
</protein>
<keyword evidence="3" id="KW-1185">Reference proteome</keyword>
<evidence type="ECO:0000313" key="3">
    <source>
        <dbReference type="Proteomes" id="UP000093000"/>
    </source>
</evidence>
<name>A0A1C7N4E2_9FUNG</name>